<dbReference type="InterPro" id="IPR036388">
    <property type="entry name" value="WH-like_DNA-bd_sf"/>
</dbReference>
<proteinExistence type="predicted"/>
<dbReference type="OrthoDB" id="155998at2"/>
<dbReference type="RefSeq" id="WP_142455861.1">
    <property type="nucleotide sequence ID" value="NZ_FXTP01000017.1"/>
</dbReference>
<dbReference type="Gene3D" id="1.10.10.10">
    <property type="entry name" value="Winged helix-like DNA-binding domain superfamily/Winged helix DNA-binding domain"/>
    <property type="match status" value="1"/>
</dbReference>
<evidence type="ECO:0000313" key="1">
    <source>
        <dbReference type="EMBL" id="SMO93938.1"/>
    </source>
</evidence>
<dbReference type="AlphaFoldDB" id="A0A521FCL1"/>
<sequence length="208" mass="23816">MHISLPENEKALGILKEQGPVSISEMADHLNITNEGARFHLLKLQKEELVKAKTKIEGRGRPKQIWSLTQKGHDRFPNKHAELTVNIIHMVQETLGEDALKRIIGQHQNKMLSRYEEQIPDDMKLEDRVSKLTEIRSKDGYMAEYHKTDDHFIFIENHCPICSAAKVCQGFCDAELATFQAILGEDVTVERTEHIVSGKRRCAYKISK</sequence>
<dbReference type="InterPro" id="IPR036390">
    <property type="entry name" value="WH_DNA-bd_sf"/>
</dbReference>
<reference evidence="1 2" key="1">
    <citation type="submission" date="2017-05" db="EMBL/GenBank/DDBJ databases">
        <authorList>
            <person name="Varghese N."/>
            <person name="Submissions S."/>
        </authorList>
    </citation>
    <scope>NUCLEOTIDE SEQUENCE [LARGE SCALE GENOMIC DNA]</scope>
    <source>
        <strain evidence="1 2">DSM 21985</strain>
    </source>
</reference>
<dbReference type="EMBL" id="FXTP01000017">
    <property type="protein sequence ID" value="SMO93938.1"/>
    <property type="molecule type" value="Genomic_DNA"/>
</dbReference>
<dbReference type="Proteomes" id="UP000317557">
    <property type="component" value="Unassembled WGS sequence"/>
</dbReference>
<protein>
    <submittedName>
        <fullName evidence="1">Radical SAM additional 4Fe4S-binding SPASM domain-containing protein</fullName>
    </submittedName>
</protein>
<dbReference type="SUPFAM" id="SSF46785">
    <property type="entry name" value="Winged helix' DNA-binding domain"/>
    <property type="match status" value="1"/>
</dbReference>
<evidence type="ECO:0000313" key="2">
    <source>
        <dbReference type="Proteomes" id="UP000317557"/>
    </source>
</evidence>
<accession>A0A521FCL1</accession>
<keyword evidence="2" id="KW-1185">Reference proteome</keyword>
<name>A0A521FCL1_9BACT</name>
<organism evidence="1 2">
    <name type="scientific">Gracilimonas mengyeensis</name>
    <dbReference type="NCBI Taxonomy" id="1302730"/>
    <lineage>
        <taxon>Bacteria</taxon>
        <taxon>Pseudomonadati</taxon>
        <taxon>Balneolota</taxon>
        <taxon>Balneolia</taxon>
        <taxon>Balneolales</taxon>
        <taxon>Balneolaceae</taxon>
        <taxon>Gracilimonas</taxon>
    </lineage>
</organism>
<gene>
    <name evidence="1" type="ORF">SAMN06265219_11723</name>
</gene>